<gene>
    <name evidence="5" type="ORF">ODALV1_LOCUS15118</name>
</gene>
<evidence type="ECO:0000256" key="2">
    <source>
        <dbReference type="ARBA" id="ARBA00022490"/>
    </source>
</evidence>
<dbReference type="InterPro" id="IPR011333">
    <property type="entry name" value="SKP1/BTB/POZ_sf"/>
</dbReference>
<protein>
    <recommendedName>
        <fullName evidence="4">BTB domain-containing protein</fullName>
    </recommendedName>
</protein>
<evidence type="ECO:0000259" key="4">
    <source>
        <dbReference type="PROSITE" id="PS50097"/>
    </source>
</evidence>
<dbReference type="Gene3D" id="2.60.120.820">
    <property type="entry name" value="PHR domain"/>
    <property type="match status" value="1"/>
</dbReference>
<dbReference type="InterPro" id="IPR038648">
    <property type="entry name" value="PHR_sf"/>
</dbReference>
<dbReference type="InterPro" id="IPR000210">
    <property type="entry name" value="BTB/POZ_dom"/>
</dbReference>
<feature type="compositionally biased region" description="Polar residues" evidence="3">
    <location>
        <begin position="59"/>
        <end position="71"/>
    </location>
</feature>
<feature type="compositionally biased region" description="Low complexity" evidence="3">
    <location>
        <begin position="164"/>
        <end position="180"/>
    </location>
</feature>
<feature type="region of interest" description="Disordered" evidence="3">
    <location>
        <begin position="1"/>
        <end position="47"/>
    </location>
</feature>
<dbReference type="Gene3D" id="1.25.40.420">
    <property type="match status" value="1"/>
</dbReference>
<evidence type="ECO:0000313" key="5">
    <source>
        <dbReference type="EMBL" id="CAL8111525.1"/>
    </source>
</evidence>
<name>A0ABP1QTG7_9HEXA</name>
<dbReference type="InterPro" id="IPR011705">
    <property type="entry name" value="BACK"/>
</dbReference>
<dbReference type="SUPFAM" id="SSF54695">
    <property type="entry name" value="POZ domain"/>
    <property type="match status" value="1"/>
</dbReference>
<dbReference type="Pfam" id="PF00651">
    <property type="entry name" value="BTB"/>
    <property type="match status" value="1"/>
</dbReference>
<feature type="compositionally biased region" description="Low complexity" evidence="3">
    <location>
        <begin position="17"/>
        <end position="35"/>
    </location>
</feature>
<evidence type="ECO:0000313" key="6">
    <source>
        <dbReference type="Proteomes" id="UP001642540"/>
    </source>
</evidence>
<comment type="caution">
    <text evidence="5">The sequence shown here is derived from an EMBL/GenBank/DDBJ whole genome shotgun (WGS) entry which is preliminary data.</text>
</comment>
<comment type="subcellular location">
    <subcellularLocation>
        <location evidence="1">Cytoplasm</location>
    </subcellularLocation>
</comment>
<dbReference type="InterPro" id="IPR012983">
    <property type="entry name" value="PHR"/>
</dbReference>
<dbReference type="SMART" id="SM00875">
    <property type="entry name" value="BACK"/>
    <property type="match status" value="1"/>
</dbReference>
<reference evidence="5 6" key="1">
    <citation type="submission" date="2024-08" db="EMBL/GenBank/DDBJ databases">
        <authorList>
            <person name="Cucini C."/>
            <person name="Frati F."/>
        </authorList>
    </citation>
    <scope>NUCLEOTIDE SEQUENCE [LARGE SCALE GENOMIC DNA]</scope>
</reference>
<dbReference type="PANTHER" id="PTHR45774:SF9">
    <property type="entry name" value="LUTE, ISOFORM D"/>
    <property type="match status" value="1"/>
</dbReference>
<dbReference type="Pfam" id="PF08005">
    <property type="entry name" value="PHR"/>
    <property type="match status" value="1"/>
</dbReference>
<dbReference type="PANTHER" id="PTHR45774">
    <property type="entry name" value="BTB/POZ DOMAIN-CONTAINING"/>
    <property type="match status" value="1"/>
</dbReference>
<sequence length="618" mass="67542">MFSSVKRTADGHPTNNQQGSGSGSSLSPQQQELGGAASPTSTSAQITGNNQQSFTMQVDNSQINRGGTATTGIPPEKRTSTPMLTSVLHGNGGEGNSLLNQSQSMSLPTSPLPSPRSTFSTRFFLESGTSGSSGFFGSGGTTTPNSQLSQSQNRVSVIQREDSGSTATLATTSSSTTPRSQDLTRELDWQSSKATVRERNSAMCNNELMADVHFLVSNNGGEPQKFPAHKYVLATGSSVFYAMFYGTLAEVNGEIVVPDVEPDAFLKMLRYLYADEIDLDEESVLPTLQVAKKYMIPHLARACVQFMEASLTARNACVLLCQSRIFDEPELMQRCWEVIDAQAEMALNAEGFRDIDYSTMESILSRETLNCKEIHVFNAAMTWSNAECERREIDVTPENLRAALGSALSLIRVPTMELKEFADGPAQTGLYSLQESHDIFLHFTATNKPHVDFSTIPRKGLKPLACHRFNSTAYRSNQWRYRGRCDSIQFCVDRRIFVIGFGLYGSSSGGATYGAHIELKKQGRILAENDTEYFSDGSSRTFHVSFRQPVQIDPDVYYTASVILDGIELSYFGQEGMADVTVGNVMFQFQCSAESTNGTGVQGGQIPELIFYGPGTIS</sequence>
<evidence type="ECO:0000256" key="1">
    <source>
        <dbReference type="ARBA" id="ARBA00004496"/>
    </source>
</evidence>
<feature type="compositionally biased region" description="Low complexity" evidence="3">
    <location>
        <begin position="96"/>
        <end position="117"/>
    </location>
</feature>
<dbReference type="InterPro" id="IPR049737">
    <property type="entry name" value="Btbd6a-like_BACK"/>
</dbReference>
<dbReference type="Proteomes" id="UP001642540">
    <property type="component" value="Unassembled WGS sequence"/>
</dbReference>
<dbReference type="EMBL" id="CAXLJM020000046">
    <property type="protein sequence ID" value="CAL8111525.1"/>
    <property type="molecule type" value="Genomic_DNA"/>
</dbReference>
<dbReference type="Gene3D" id="3.30.710.10">
    <property type="entry name" value="Potassium Channel Kv1.1, Chain A"/>
    <property type="match status" value="1"/>
</dbReference>
<evidence type="ECO:0000256" key="3">
    <source>
        <dbReference type="SAM" id="MobiDB-lite"/>
    </source>
</evidence>
<dbReference type="CDD" id="cd18282">
    <property type="entry name" value="BTB_POZ_BTBD3_6"/>
    <property type="match status" value="1"/>
</dbReference>
<feature type="region of interest" description="Disordered" evidence="3">
    <location>
        <begin position="134"/>
        <end position="185"/>
    </location>
</feature>
<accession>A0ABP1QTG7</accession>
<dbReference type="Pfam" id="PF07707">
    <property type="entry name" value="BACK"/>
    <property type="match status" value="1"/>
</dbReference>
<feature type="domain" description="BTB" evidence="4">
    <location>
        <begin position="210"/>
        <end position="281"/>
    </location>
</feature>
<feature type="compositionally biased region" description="Polar residues" evidence="3">
    <location>
        <begin position="144"/>
        <end position="156"/>
    </location>
</feature>
<organism evidence="5 6">
    <name type="scientific">Orchesella dallaii</name>
    <dbReference type="NCBI Taxonomy" id="48710"/>
    <lineage>
        <taxon>Eukaryota</taxon>
        <taxon>Metazoa</taxon>
        <taxon>Ecdysozoa</taxon>
        <taxon>Arthropoda</taxon>
        <taxon>Hexapoda</taxon>
        <taxon>Collembola</taxon>
        <taxon>Entomobryomorpha</taxon>
        <taxon>Entomobryoidea</taxon>
        <taxon>Orchesellidae</taxon>
        <taxon>Orchesellinae</taxon>
        <taxon>Orchesella</taxon>
    </lineage>
</organism>
<feature type="region of interest" description="Disordered" evidence="3">
    <location>
        <begin position="59"/>
        <end position="117"/>
    </location>
</feature>
<dbReference type="PROSITE" id="PS50097">
    <property type="entry name" value="BTB"/>
    <property type="match status" value="1"/>
</dbReference>
<proteinExistence type="predicted"/>
<keyword evidence="2" id="KW-0963">Cytoplasm</keyword>
<dbReference type="SMART" id="SM00225">
    <property type="entry name" value="BTB"/>
    <property type="match status" value="1"/>
</dbReference>
<feature type="compositionally biased region" description="Polar residues" evidence="3">
    <location>
        <begin position="38"/>
        <end position="47"/>
    </location>
</feature>
<keyword evidence="6" id="KW-1185">Reference proteome</keyword>
<dbReference type="CDD" id="cd18488">
    <property type="entry name" value="BACK_BTBD3_like"/>
    <property type="match status" value="1"/>
</dbReference>